<gene>
    <name evidence="2" type="ORF">M3D15_09565</name>
</gene>
<evidence type="ECO:0000313" key="2">
    <source>
        <dbReference type="EMBL" id="MCT2043569.1"/>
    </source>
</evidence>
<organism evidence="2 3">
    <name type="scientific">Pseudoclavibacter albus</name>
    <dbReference type="NCBI Taxonomy" id="272241"/>
    <lineage>
        <taxon>Bacteria</taxon>
        <taxon>Bacillati</taxon>
        <taxon>Actinomycetota</taxon>
        <taxon>Actinomycetes</taxon>
        <taxon>Micrococcales</taxon>
        <taxon>Microbacteriaceae</taxon>
        <taxon>Pseudoclavibacter</taxon>
    </lineage>
</organism>
<comment type="caution">
    <text evidence="2">The sequence shown here is derived from an EMBL/GenBank/DDBJ whole genome shotgun (WGS) entry which is preliminary data.</text>
</comment>
<dbReference type="RefSeq" id="WP_159421624.1">
    <property type="nucleotide sequence ID" value="NZ_JALXSQ010000054.1"/>
</dbReference>
<accession>A0ABT2HZ41</accession>
<evidence type="ECO:0000313" key="3">
    <source>
        <dbReference type="Proteomes" id="UP001525379"/>
    </source>
</evidence>
<evidence type="ECO:0000256" key="1">
    <source>
        <dbReference type="SAM" id="MobiDB-lite"/>
    </source>
</evidence>
<feature type="compositionally biased region" description="Low complexity" evidence="1">
    <location>
        <begin position="43"/>
        <end position="87"/>
    </location>
</feature>
<sequence>MPATPRPSRQTIFRRRRAALVACVVLMLAALVFLVPHLVGSGADSTAEAPDTPTASPTPTSVTAQDVAPTPDAGGGASTATSAAPTAEALQPCIPPEVVLTAKLDAETYSADQQPKLSLVLENTGSKPCTIDVGTAKQVYTITSGADHIWTSTDCQSEARSQPVQLGAGQRLEAPPITWVKERSAPSSCSGERPKALPGTYQLTVQMDSLTSEPARFVLQ</sequence>
<name>A0ABT2HZ41_9MICO</name>
<protein>
    <recommendedName>
        <fullName evidence="4">DUF4232 domain-containing protein</fullName>
    </recommendedName>
</protein>
<proteinExistence type="predicted"/>
<feature type="region of interest" description="Disordered" evidence="1">
    <location>
        <begin position="43"/>
        <end position="88"/>
    </location>
</feature>
<evidence type="ECO:0008006" key="4">
    <source>
        <dbReference type="Google" id="ProtNLM"/>
    </source>
</evidence>
<keyword evidence="3" id="KW-1185">Reference proteome</keyword>
<dbReference type="EMBL" id="JALXSQ010000054">
    <property type="protein sequence ID" value="MCT2043569.1"/>
    <property type="molecule type" value="Genomic_DNA"/>
</dbReference>
<reference evidence="2 3" key="1">
    <citation type="submission" date="2022-04" db="EMBL/GenBank/DDBJ databases">
        <title>Human microbiome associated bacterial genomes.</title>
        <authorList>
            <person name="Sandstrom S."/>
            <person name="Salamzade R."/>
            <person name="Kalan L.R."/>
        </authorList>
    </citation>
    <scope>NUCLEOTIDE SEQUENCE [LARGE SCALE GENOMIC DNA]</scope>
    <source>
        <strain evidence="3">p3-SID1799</strain>
    </source>
</reference>
<dbReference type="Proteomes" id="UP001525379">
    <property type="component" value="Unassembled WGS sequence"/>
</dbReference>